<protein>
    <submittedName>
        <fullName evidence="2">Uncharacterized protein</fullName>
    </submittedName>
</protein>
<sequence length="199" mass="22750">MRSMPMRLAAATLSLGFELQGAMATIRMPADFNVEKDFGVKEKYKQAQKYIRCDLCKITVGHTFDSVGETFTEDDVYDHIDNICDVRLFAECSAVSELYKRHELLESTEPGVAKWSLVPAREESDRSEHTIQWQSHSMKELCDNIIRPYDDEIKDVFLRILKAKASGDESLSKPKQREHVVSSACKKTKHCKEDVKSEL</sequence>
<evidence type="ECO:0000313" key="2">
    <source>
        <dbReference type="EMBL" id="CAE8740920.1"/>
    </source>
</evidence>
<gene>
    <name evidence="2" type="ORF">PGLA2088_LOCUS50226</name>
</gene>
<evidence type="ECO:0000256" key="1">
    <source>
        <dbReference type="SAM" id="SignalP"/>
    </source>
</evidence>
<organism evidence="2 3">
    <name type="scientific">Polarella glacialis</name>
    <name type="common">Dinoflagellate</name>
    <dbReference type="NCBI Taxonomy" id="89957"/>
    <lineage>
        <taxon>Eukaryota</taxon>
        <taxon>Sar</taxon>
        <taxon>Alveolata</taxon>
        <taxon>Dinophyceae</taxon>
        <taxon>Suessiales</taxon>
        <taxon>Suessiaceae</taxon>
        <taxon>Polarella</taxon>
    </lineage>
</organism>
<dbReference type="Proteomes" id="UP000626109">
    <property type="component" value="Unassembled WGS sequence"/>
</dbReference>
<dbReference type="EMBL" id="CAJNNW010037334">
    <property type="protein sequence ID" value="CAE8740920.1"/>
    <property type="molecule type" value="Genomic_DNA"/>
</dbReference>
<feature type="signal peptide" evidence="1">
    <location>
        <begin position="1"/>
        <end position="24"/>
    </location>
</feature>
<dbReference type="AlphaFoldDB" id="A0A813LXI3"/>
<dbReference type="SUPFAM" id="SSF47862">
    <property type="entry name" value="Saposin"/>
    <property type="match status" value="1"/>
</dbReference>
<reference evidence="2" key="1">
    <citation type="submission" date="2021-02" db="EMBL/GenBank/DDBJ databases">
        <authorList>
            <person name="Dougan E. K."/>
            <person name="Rhodes N."/>
            <person name="Thang M."/>
            <person name="Chan C."/>
        </authorList>
    </citation>
    <scope>NUCLEOTIDE SEQUENCE</scope>
</reference>
<comment type="caution">
    <text evidence="2">The sequence shown here is derived from an EMBL/GenBank/DDBJ whole genome shotgun (WGS) entry which is preliminary data.</text>
</comment>
<name>A0A813LXI3_POLGL</name>
<dbReference type="InterPro" id="IPR011001">
    <property type="entry name" value="Saposin-like"/>
</dbReference>
<proteinExistence type="predicted"/>
<evidence type="ECO:0000313" key="3">
    <source>
        <dbReference type="Proteomes" id="UP000626109"/>
    </source>
</evidence>
<accession>A0A813LXI3</accession>
<feature type="chain" id="PRO_5032267429" evidence="1">
    <location>
        <begin position="25"/>
        <end position="199"/>
    </location>
</feature>
<keyword evidence="1" id="KW-0732">Signal</keyword>